<dbReference type="Pfam" id="PF13229">
    <property type="entry name" value="Beta_helix"/>
    <property type="match status" value="1"/>
</dbReference>
<name>A0ABW6RNQ6_9ACTN</name>
<keyword evidence="3" id="KW-1185">Reference proteome</keyword>
<evidence type="ECO:0000313" key="2">
    <source>
        <dbReference type="EMBL" id="MFF3342792.1"/>
    </source>
</evidence>
<dbReference type="InterPro" id="IPR011050">
    <property type="entry name" value="Pectin_lyase_fold/virulence"/>
</dbReference>
<dbReference type="InterPro" id="IPR039448">
    <property type="entry name" value="Beta_helix"/>
</dbReference>
<dbReference type="Proteomes" id="UP001601976">
    <property type="component" value="Unassembled WGS sequence"/>
</dbReference>
<gene>
    <name evidence="2" type="ORF">ACFYWW_29390</name>
</gene>
<accession>A0ABW6RNQ6</accession>
<comment type="caution">
    <text evidence="2">The sequence shown here is derived from an EMBL/GenBank/DDBJ whole genome shotgun (WGS) entry which is preliminary data.</text>
</comment>
<reference evidence="2 3" key="1">
    <citation type="submission" date="2024-10" db="EMBL/GenBank/DDBJ databases">
        <title>The Natural Products Discovery Center: Release of the First 8490 Sequenced Strains for Exploring Actinobacteria Biosynthetic Diversity.</title>
        <authorList>
            <person name="Kalkreuter E."/>
            <person name="Kautsar S.A."/>
            <person name="Yang D."/>
            <person name="Bader C.D."/>
            <person name="Teijaro C.N."/>
            <person name="Fluegel L."/>
            <person name="Davis C.M."/>
            <person name="Simpson J.R."/>
            <person name="Lauterbach L."/>
            <person name="Steele A.D."/>
            <person name="Gui C."/>
            <person name="Meng S."/>
            <person name="Li G."/>
            <person name="Viehrig K."/>
            <person name="Ye F."/>
            <person name="Su P."/>
            <person name="Kiefer A.F."/>
            <person name="Nichols A."/>
            <person name="Cepeda A.J."/>
            <person name="Yan W."/>
            <person name="Fan B."/>
            <person name="Jiang Y."/>
            <person name="Adhikari A."/>
            <person name="Zheng C.-J."/>
            <person name="Schuster L."/>
            <person name="Cowan T.M."/>
            <person name="Smanski M.J."/>
            <person name="Chevrette M.G."/>
            <person name="De Carvalho L.P.S."/>
            <person name="Shen B."/>
        </authorList>
    </citation>
    <scope>NUCLEOTIDE SEQUENCE [LARGE SCALE GENOMIC DNA]</scope>
    <source>
        <strain evidence="2 3">NPDC003029</strain>
    </source>
</reference>
<dbReference type="InterPro" id="IPR006626">
    <property type="entry name" value="PbH1"/>
</dbReference>
<dbReference type="EMBL" id="JBIAPK010000011">
    <property type="protein sequence ID" value="MFF3342792.1"/>
    <property type="molecule type" value="Genomic_DNA"/>
</dbReference>
<evidence type="ECO:0000313" key="3">
    <source>
        <dbReference type="Proteomes" id="UP001601976"/>
    </source>
</evidence>
<dbReference type="Gene3D" id="2.160.20.10">
    <property type="entry name" value="Single-stranded right-handed beta-helix, Pectin lyase-like"/>
    <property type="match status" value="1"/>
</dbReference>
<dbReference type="RefSeq" id="WP_387898180.1">
    <property type="nucleotide sequence ID" value="NZ_JBIAPK010000011.1"/>
</dbReference>
<sequence>MAVNGASYITIKGLEIKGNNSALALAAAEHGANEKDPTFNTNCVSVERNKSTGTPSHHIEVSGNEVHGCAGGGISAIDSDHVVISGNHVHSNCWYTVYATSGISILTPRDVGGGDPRTYKIRVTGNRVPAGLRRLTRSHTGLTDCAESPDHEVLTWH</sequence>
<dbReference type="SMART" id="SM00710">
    <property type="entry name" value="PbH1"/>
    <property type="match status" value="3"/>
</dbReference>
<dbReference type="InterPro" id="IPR012334">
    <property type="entry name" value="Pectin_lyas_fold"/>
</dbReference>
<dbReference type="SUPFAM" id="SSF51126">
    <property type="entry name" value="Pectin lyase-like"/>
    <property type="match status" value="1"/>
</dbReference>
<proteinExistence type="predicted"/>
<evidence type="ECO:0000259" key="1">
    <source>
        <dbReference type="Pfam" id="PF13229"/>
    </source>
</evidence>
<protein>
    <submittedName>
        <fullName evidence="2">Right-handed parallel beta-helix repeat-containing protein</fullName>
    </submittedName>
</protein>
<feature type="domain" description="Right handed beta helix" evidence="1">
    <location>
        <begin position="3"/>
        <end position="102"/>
    </location>
</feature>
<organism evidence="2 3">
    <name type="scientific">Streptomyces flavidovirens</name>
    <dbReference type="NCBI Taxonomy" id="67298"/>
    <lineage>
        <taxon>Bacteria</taxon>
        <taxon>Bacillati</taxon>
        <taxon>Actinomycetota</taxon>
        <taxon>Actinomycetes</taxon>
        <taxon>Kitasatosporales</taxon>
        <taxon>Streptomycetaceae</taxon>
        <taxon>Streptomyces</taxon>
    </lineage>
</organism>